<sequence>MVTQRQELAARFKEVMDARDALAGALRQAGIQLPSLDIRVTGRAEHQGYGLVELGVCAAPVAHQLADVIARGAAR</sequence>
<keyword evidence="2" id="KW-1185">Reference proteome</keyword>
<name>A0ABV9XIM4_9ACTN</name>
<evidence type="ECO:0000313" key="2">
    <source>
        <dbReference type="Proteomes" id="UP001595829"/>
    </source>
</evidence>
<accession>A0ABV9XIM4</accession>
<reference evidence="2" key="1">
    <citation type="journal article" date="2019" name="Int. J. Syst. Evol. Microbiol.">
        <title>The Global Catalogue of Microorganisms (GCM) 10K type strain sequencing project: providing services to taxonomists for standard genome sequencing and annotation.</title>
        <authorList>
            <consortium name="The Broad Institute Genomics Platform"/>
            <consortium name="The Broad Institute Genome Sequencing Center for Infectious Disease"/>
            <person name="Wu L."/>
            <person name="Ma J."/>
        </authorList>
    </citation>
    <scope>NUCLEOTIDE SEQUENCE [LARGE SCALE GENOMIC DNA]</scope>
    <source>
        <strain evidence="2">CGMCC 4.1648</strain>
    </source>
</reference>
<organism evidence="1 2">
    <name type="scientific">Streptomyces coeruleoprunus</name>
    <dbReference type="NCBI Taxonomy" id="285563"/>
    <lineage>
        <taxon>Bacteria</taxon>
        <taxon>Bacillati</taxon>
        <taxon>Actinomycetota</taxon>
        <taxon>Actinomycetes</taxon>
        <taxon>Kitasatosporales</taxon>
        <taxon>Streptomycetaceae</taxon>
        <taxon>Streptomyces</taxon>
    </lineage>
</organism>
<dbReference type="Proteomes" id="UP001595829">
    <property type="component" value="Unassembled WGS sequence"/>
</dbReference>
<dbReference type="EMBL" id="JBHSJD010000017">
    <property type="protein sequence ID" value="MFC5024864.1"/>
    <property type="molecule type" value="Genomic_DNA"/>
</dbReference>
<gene>
    <name evidence="1" type="ORF">ACFPM3_22325</name>
</gene>
<comment type="caution">
    <text evidence="1">The sequence shown here is derived from an EMBL/GenBank/DDBJ whole genome shotgun (WGS) entry which is preliminary data.</text>
</comment>
<dbReference type="RefSeq" id="WP_345691168.1">
    <property type="nucleotide sequence ID" value="NZ_BAABIT010000001.1"/>
</dbReference>
<evidence type="ECO:0000313" key="1">
    <source>
        <dbReference type="EMBL" id="MFC5024864.1"/>
    </source>
</evidence>
<protein>
    <submittedName>
        <fullName evidence="1">Uncharacterized protein</fullName>
    </submittedName>
</protein>
<proteinExistence type="predicted"/>